<evidence type="ECO:0000313" key="3">
    <source>
        <dbReference type="Proteomes" id="UP001187343"/>
    </source>
</evidence>
<comment type="caution">
    <text evidence="2">The sequence shown here is derived from an EMBL/GenBank/DDBJ whole genome shotgun (WGS) entry which is preliminary data.</text>
</comment>
<name>A0AA88P457_9TELE</name>
<gene>
    <name evidence="2" type="ORF">Q8A67_023806</name>
</gene>
<evidence type="ECO:0000256" key="1">
    <source>
        <dbReference type="SAM" id="MobiDB-lite"/>
    </source>
</evidence>
<dbReference type="AlphaFoldDB" id="A0AA88P457"/>
<sequence length="155" mass="17558">MRKRGGWSAMTSRGTDCTERRSQSEPAVFPRDAPFFRSRGDPTVAFSLASFIIHPRLAVYTTLSSPHRMQPPPERGDQREMLESAAINRINSSWEHRPGRTHQFHYLSWTRATPFLLITQHRHTTPQPKCSELLAALGLVPSGPALCMFELSSTR</sequence>
<organism evidence="2 3">
    <name type="scientific">Cirrhinus molitorella</name>
    <name type="common">mud carp</name>
    <dbReference type="NCBI Taxonomy" id="172907"/>
    <lineage>
        <taxon>Eukaryota</taxon>
        <taxon>Metazoa</taxon>
        <taxon>Chordata</taxon>
        <taxon>Craniata</taxon>
        <taxon>Vertebrata</taxon>
        <taxon>Euteleostomi</taxon>
        <taxon>Actinopterygii</taxon>
        <taxon>Neopterygii</taxon>
        <taxon>Teleostei</taxon>
        <taxon>Ostariophysi</taxon>
        <taxon>Cypriniformes</taxon>
        <taxon>Cyprinidae</taxon>
        <taxon>Labeoninae</taxon>
        <taxon>Labeonini</taxon>
        <taxon>Cirrhinus</taxon>
    </lineage>
</organism>
<reference evidence="2" key="1">
    <citation type="submission" date="2023-08" db="EMBL/GenBank/DDBJ databases">
        <title>Chromosome-level Genome Assembly of mud carp (Cirrhinus molitorella).</title>
        <authorList>
            <person name="Liu H."/>
        </authorList>
    </citation>
    <scope>NUCLEOTIDE SEQUENCE</scope>
    <source>
        <strain evidence="2">Prfri</strain>
        <tissue evidence="2">Muscle</tissue>
    </source>
</reference>
<proteinExistence type="predicted"/>
<dbReference type="EMBL" id="JAUYZG010000023">
    <property type="protein sequence ID" value="KAK2871279.1"/>
    <property type="molecule type" value="Genomic_DNA"/>
</dbReference>
<keyword evidence="3" id="KW-1185">Reference proteome</keyword>
<dbReference type="Proteomes" id="UP001187343">
    <property type="component" value="Unassembled WGS sequence"/>
</dbReference>
<accession>A0AA88P457</accession>
<evidence type="ECO:0000313" key="2">
    <source>
        <dbReference type="EMBL" id="KAK2871279.1"/>
    </source>
</evidence>
<feature type="region of interest" description="Disordered" evidence="1">
    <location>
        <begin position="1"/>
        <end position="26"/>
    </location>
</feature>
<protein>
    <submittedName>
        <fullName evidence="2">Uncharacterized protein</fullName>
    </submittedName>
</protein>